<dbReference type="EMBL" id="CP131061">
    <property type="protein sequence ID" value="WNY27791.1"/>
    <property type="molecule type" value="Genomic_DNA"/>
</dbReference>
<organism evidence="1 2">
    <name type="scientific">Methanolapillus ohkumae</name>
    <dbReference type="NCBI Taxonomy" id="3028298"/>
    <lineage>
        <taxon>Archaea</taxon>
        <taxon>Methanobacteriati</taxon>
        <taxon>Methanobacteriota</taxon>
        <taxon>Stenosarchaea group</taxon>
        <taxon>Methanomicrobia</taxon>
        <taxon>Methanosarcinales</taxon>
        <taxon>Methanosarcinaceae</taxon>
        <taxon>Methanolapillus</taxon>
    </lineage>
</organism>
<gene>
    <name evidence="1" type="ORF">MsAm2_16040</name>
</gene>
<dbReference type="GeneID" id="89229029"/>
<dbReference type="AlphaFoldDB" id="A0AA96V8H2"/>
<protein>
    <recommendedName>
        <fullName evidence="3">DUF169 domain-containing protein</fullName>
    </recommendedName>
</protein>
<name>A0AA96V8H2_9EURY</name>
<evidence type="ECO:0000313" key="1">
    <source>
        <dbReference type="EMBL" id="WNY27791.1"/>
    </source>
</evidence>
<proteinExistence type="predicted"/>
<evidence type="ECO:0008006" key="3">
    <source>
        <dbReference type="Google" id="ProtNLM"/>
    </source>
</evidence>
<keyword evidence="2" id="KW-1185">Reference proteome</keyword>
<reference evidence="1 2" key="1">
    <citation type="submission" date="2023-07" db="EMBL/GenBank/DDBJ databases">
        <title>Closed genome sequence of Methanosarcinaceae archaeon Am2.</title>
        <authorList>
            <person name="Poehlein A."/>
            <person name="Protasov E."/>
            <person name="Platt K."/>
            <person name="Reeh H."/>
            <person name="Daniel R."/>
            <person name="Brune A."/>
        </authorList>
    </citation>
    <scope>NUCLEOTIDE SEQUENCE [LARGE SCALE GENOMIC DNA]</scope>
    <source>
        <strain evidence="1 2">Am2</strain>
    </source>
</reference>
<dbReference type="Proteomes" id="UP001304970">
    <property type="component" value="Chromosome"/>
</dbReference>
<evidence type="ECO:0000313" key="2">
    <source>
        <dbReference type="Proteomes" id="UP001304970"/>
    </source>
</evidence>
<dbReference type="RefSeq" id="WP_338097749.1">
    <property type="nucleotide sequence ID" value="NZ_CP131061.1"/>
</dbReference>
<dbReference type="InterPro" id="IPR003748">
    <property type="entry name" value="DUF169"/>
</dbReference>
<sequence length="242" mass="27045">MDKIELENELNMSGKTVSVILTNECHPEYGNPMPGCVLNSINDVFLGKTIIFSDETKGCPGFKTGFGFRDGIPDIKGGFGYFLTCGRGEGYPPGERIKSSIDVAEKLLQEQPQNVLAGHKYIVLKPYEPKDDAAIVLFLVNPDQLSALVHLFNYRKPDYDNVIAPMTSGCASVFRIPLGEAQKEKPRAVIGNIDVFSRPHFPKDTFFFAVPANSFKEMLFDADESFLISPIWNKVRERVHHK</sequence>
<dbReference type="Pfam" id="PF02596">
    <property type="entry name" value="DUF169"/>
    <property type="match status" value="1"/>
</dbReference>
<accession>A0AA96V8H2</accession>